<evidence type="ECO:0000313" key="6">
    <source>
        <dbReference type="Proteomes" id="UP000000657"/>
    </source>
</evidence>
<comment type="similarity">
    <text evidence="3">Belongs to the gas vesicle GvpA family.</text>
</comment>
<dbReference type="InterPro" id="IPR000638">
    <property type="entry name" value="Gas-vesicle_GvpA-like"/>
</dbReference>
<sequence length="187" mass="20068">MPGPLMTVDRSLATGPSRARAWSGPRSDSLADVLERVLDKGIVIVGDVVVSVLDVELLTLKLRLFIASADTAREMGLDWWTADPFFNSKARSLREENEELRGRLAALEAAGRTPATEVGRGLPDRAAVEAPARMVDERRWAASAPVAAATRRPYLPWADSVASGGAVSAGAPDATRGESRHARGERR</sequence>
<dbReference type="GO" id="GO:0005198">
    <property type="term" value="F:structural molecule activity"/>
    <property type="evidence" value="ECO:0007669"/>
    <property type="project" value="InterPro"/>
</dbReference>
<evidence type="ECO:0000256" key="1">
    <source>
        <dbReference type="ARBA" id="ARBA00022987"/>
    </source>
</evidence>
<dbReference type="InterPro" id="IPR018493">
    <property type="entry name" value="GvpA-like_CS"/>
</dbReference>
<accession>Q0RLE0</accession>
<proteinExistence type="inferred from homology"/>
<name>Q0RLE0_FRAAA</name>
<dbReference type="PROSITE" id="PS00234">
    <property type="entry name" value="GAS_VESICLE_A_1"/>
    <property type="match status" value="1"/>
</dbReference>
<dbReference type="AlphaFoldDB" id="Q0RLE0"/>
<dbReference type="KEGG" id="fal:FRAAL3021"/>
<dbReference type="Proteomes" id="UP000000657">
    <property type="component" value="Chromosome"/>
</dbReference>
<dbReference type="GO" id="GO:0012506">
    <property type="term" value="C:vesicle membrane"/>
    <property type="evidence" value="ECO:0007669"/>
    <property type="project" value="InterPro"/>
</dbReference>
<evidence type="ECO:0000256" key="2">
    <source>
        <dbReference type="ARBA" id="ARBA00035108"/>
    </source>
</evidence>
<comment type="subcellular location">
    <subcellularLocation>
        <location evidence="2">Gas vesicle</location>
    </subcellularLocation>
</comment>
<dbReference type="PANTHER" id="PTHR35344">
    <property type="entry name" value="GAS VESICLE STRUCTURAL PROTEIN 2-RELATED"/>
    <property type="match status" value="1"/>
</dbReference>
<keyword evidence="6" id="KW-1185">Reference proteome</keyword>
<dbReference type="InterPro" id="IPR050530">
    <property type="entry name" value="GvpA"/>
</dbReference>
<keyword evidence="1" id="KW-0304">Gas vesicle</keyword>
<dbReference type="PANTHER" id="PTHR35344:SF4">
    <property type="entry name" value="GAS VESICLE PROTEIN A1"/>
    <property type="match status" value="1"/>
</dbReference>
<protein>
    <submittedName>
        <fullName evidence="5">Gas vesicle protein J</fullName>
    </submittedName>
</protein>
<dbReference type="EMBL" id="CT573213">
    <property type="protein sequence ID" value="CAJ61665.1"/>
    <property type="molecule type" value="Genomic_DNA"/>
</dbReference>
<feature type="compositionally biased region" description="Basic and acidic residues" evidence="4">
    <location>
        <begin position="175"/>
        <end position="187"/>
    </location>
</feature>
<evidence type="ECO:0000256" key="4">
    <source>
        <dbReference type="SAM" id="MobiDB-lite"/>
    </source>
</evidence>
<gene>
    <name evidence="5" type="primary">gvpJ</name>
    <name evidence="5" type="ordered locus">FRAAL3021</name>
</gene>
<dbReference type="STRING" id="326424.FRAAL3021"/>
<dbReference type="HOGENOM" id="CLU_124371_0_0_11"/>
<dbReference type="Pfam" id="PF00741">
    <property type="entry name" value="Gas_vesicle"/>
    <property type="match status" value="1"/>
</dbReference>
<feature type="compositionally biased region" description="Low complexity" evidence="4">
    <location>
        <begin position="162"/>
        <end position="174"/>
    </location>
</feature>
<evidence type="ECO:0000256" key="3">
    <source>
        <dbReference type="ARBA" id="ARBA00035646"/>
    </source>
</evidence>
<evidence type="ECO:0000313" key="5">
    <source>
        <dbReference type="EMBL" id="CAJ61665.1"/>
    </source>
</evidence>
<feature type="region of interest" description="Disordered" evidence="4">
    <location>
        <begin position="162"/>
        <end position="187"/>
    </location>
</feature>
<dbReference type="eggNOG" id="ENOG503303G">
    <property type="taxonomic scope" value="Bacteria"/>
</dbReference>
<dbReference type="GO" id="GO:0031411">
    <property type="term" value="C:gas vesicle"/>
    <property type="evidence" value="ECO:0007669"/>
    <property type="project" value="UniProtKB-SubCell"/>
</dbReference>
<organism evidence="5 6">
    <name type="scientific">Frankia alni (strain DSM 45986 / CECT 9034 / ACN14a)</name>
    <dbReference type="NCBI Taxonomy" id="326424"/>
    <lineage>
        <taxon>Bacteria</taxon>
        <taxon>Bacillati</taxon>
        <taxon>Actinomycetota</taxon>
        <taxon>Actinomycetes</taxon>
        <taxon>Frankiales</taxon>
        <taxon>Frankiaceae</taxon>
        <taxon>Frankia</taxon>
    </lineage>
</organism>
<reference evidence="5 6" key="1">
    <citation type="journal article" date="2007" name="Genome Res.">
        <title>Genome characteristics of facultatively symbiotic Frankia sp. strains reflect host range and host plant biogeography.</title>
        <authorList>
            <person name="Normand P."/>
            <person name="Lapierre P."/>
            <person name="Tisa L.S."/>
            <person name="Gogarten J.P."/>
            <person name="Alloisio N."/>
            <person name="Bagnarol E."/>
            <person name="Bassi C.A."/>
            <person name="Berry A.M."/>
            <person name="Bickhart D.M."/>
            <person name="Choisne N."/>
            <person name="Couloux A."/>
            <person name="Cournoyer B."/>
            <person name="Cruveiller S."/>
            <person name="Daubin V."/>
            <person name="Demange N."/>
            <person name="Francino M.P."/>
            <person name="Goltsman E."/>
            <person name="Huang Y."/>
            <person name="Kopp O.R."/>
            <person name="Labarre L."/>
            <person name="Lapidus A."/>
            <person name="Lavire C."/>
            <person name="Marechal J."/>
            <person name="Martinez M."/>
            <person name="Mastronunzio J.E."/>
            <person name="Mullin B.C."/>
            <person name="Niemann J."/>
            <person name="Pujic P."/>
            <person name="Rawnsley T."/>
            <person name="Rouy Z."/>
            <person name="Schenowitz C."/>
            <person name="Sellstedt A."/>
            <person name="Tavares F."/>
            <person name="Tomkins J.P."/>
            <person name="Vallenet D."/>
            <person name="Valverde C."/>
            <person name="Wall L.G."/>
            <person name="Wang Y."/>
            <person name="Medigue C."/>
            <person name="Benson D.R."/>
        </authorList>
    </citation>
    <scope>NUCLEOTIDE SEQUENCE [LARGE SCALE GENOMIC DNA]</scope>
    <source>
        <strain evidence="6">DSM 45986 / CECT 9034 / ACN14a</strain>
    </source>
</reference>